<dbReference type="PROSITE" id="PS50235">
    <property type="entry name" value="USP_3"/>
    <property type="match status" value="1"/>
</dbReference>
<feature type="region of interest" description="Disordered" evidence="8">
    <location>
        <begin position="868"/>
        <end position="890"/>
    </location>
</feature>
<gene>
    <name evidence="11" type="ORF">RFI_23349</name>
</gene>
<keyword evidence="6 11" id="KW-0378">Hydrolase</keyword>
<organism evidence="11 12">
    <name type="scientific">Reticulomyxa filosa</name>
    <dbReference type="NCBI Taxonomy" id="46433"/>
    <lineage>
        <taxon>Eukaryota</taxon>
        <taxon>Sar</taxon>
        <taxon>Rhizaria</taxon>
        <taxon>Retaria</taxon>
        <taxon>Foraminifera</taxon>
        <taxon>Monothalamids</taxon>
        <taxon>Reticulomyxidae</taxon>
        <taxon>Reticulomyxa</taxon>
    </lineage>
</organism>
<dbReference type="EC" id="3.4.19.12" evidence="3"/>
<accession>X6MK36</accession>
<dbReference type="Pfam" id="PF00443">
    <property type="entry name" value="UCH"/>
    <property type="match status" value="1"/>
</dbReference>
<dbReference type="PROSITE" id="PS50222">
    <property type="entry name" value="EF_HAND_2"/>
    <property type="match status" value="1"/>
</dbReference>
<feature type="region of interest" description="Disordered" evidence="8">
    <location>
        <begin position="1696"/>
        <end position="1771"/>
    </location>
</feature>
<keyword evidence="12" id="KW-1185">Reference proteome</keyword>
<dbReference type="Proteomes" id="UP000023152">
    <property type="component" value="Unassembled WGS sequence"/>
</dbReference>
<dbReference type="GO" id="GO:0005509">
    <property type="term" value="F:calcium ion binding"/>
    <property type="evidence" value="ECO:0007669"/>
    <property type="project" value="InterPro"/>
</dbReference>
<sequence length="2381" mass="276902">MNEKKTKQNKNQQRAASKLDDVDNELQTLCKIIDDIAYHLTNEHFEFLFKKFEGISLKELTTHHLQLMKELGRHSYKHTIANDPTERVVNVLWNVVQDDSSVDDKLVNEAKNLLKDVLNLYYSRELRLPTLMKCASNLTEHKSVVSSLQILEKILELYPTSATATDDMDRWTVVEHLNSEFKLIQNFFEDINYFKEKAHAKAKELRKVCESDTEYFAMINQMKCINGARFTFLDEIKERLSFLDCILEQSHIRLKKQHIDIIWDAMIVNCLTPEEREEAFKWFRKMMVGNRYKSLDDDIPEHLFIQKFLKDITAESMSSSAYDSFERFFLFVNRTKGYIQIVDGGKWFYVTDFDNLIGVDYLWQIVLNAREEGVSQKSITFLNAVGNQLGSELKSQIGRIRKAMLGQSMKELSNTIATFKKTHEKAARNQCVRVLHLLHQFLSATELRGSGPYRSHNALSRGKKWYLDVVDMTRFNGYGKPPHFRLSIHENDTLWDLRCAIGTKLDRIPEMIQLYSGVKLEEESNWSTIASLNLRDGSNVHASLKDDKSQRMPLITSTKPPQLIEKAKAALENIFKKFAKNDDGTMSLNDMQAYIRFCGAGESSASKTRVQSIFTQYGDFDERLDVGGFQNFYRHAAIDRPENVWSDLQIFKYRYDLRLADDVRKEEEELLLANPEILPRCILAHETECILEMIFVKQTMHYKQYFNLLFDDCLTSEDPLIISEAWKLVLRLPTNKKLWSDVLTLESVEDESKWSNLLPPDNLFRLVYSLLICEALTELPNSVVDDKVLRERVEWRSNFLNKKGFEHLIKLLGSIKYDNKHQTWNNVISAMEIDVVSKTTTQLAISSLLKIIHSFFLSAIDYQRKKKEEKGNSGIAPMAPLRRNTNDDMRDFEGMDWSEIDWETGYSYMEAPFPEEEKEAEANDEDNQEAQLDKKFEEDIKRISAIPAELASLNQNNGTVAASQESSSSKTIASEIKTDTKSTKVEEQNRPKSEEKADREEKIPETKKDEAKSDSAHKSESIDGEKGQPTARETFIKFNEWIKLTMKTFGENLVKHLDFDELLLQMLNILKSAIRLWMSVLLARPSLLPGLFNTLKKDPSFVLGVLHSTDREISSEFAKSVRKLCRIVDESPMYSPELKKILPGVEVTRFFLRDILLNYLPKGEKTGINPEQHFYLLISLMQEYTEKYQLPLSEFGDLFKYLAEELKNYKSREAFDDTTNDKVLTGLMSLLSVLLSGEKSFRYLAGENGLLEEIFNHFLFATGKADEDRERNWPKCKTTICRKLGFRLLVQFCMESPKNFERLHQLINDLHEKVQVPAEYDFSPERSTRSTRGYVGLQNLGSTCYMNSLLQQFYMMPHFRNALIWSGREIAKSMTTEEQGNSLLFQVMRVFSFLTMSERQAFNTKDFCRSYKDETGNPVDVRVQQDVQEFFNILTDRLENELKGSQFRYLLQDCFGGQVVHQMICQGGCGKVREREQDFAMLSLPIKNRANMKESLEAYVQPEHLEGVECDTCNKKCNTLKREVLNKLPNTVFVHLKVKKKKCALIENNNNKKRFELNFETFRHEKSNQRFEFPEELNLEPFTKEGLNRIEKAKIAELNPNVEVPQPYSAHPEKYYKYKLVGVTVHSGSADAGHYYSYIKDRKTGLWTEFNDTLIRPFNNKDLDKECFGGRKNTEDNAWNMEWDNQENIRNGYLKARRKQERGKKSQDKNDSKESASEDSKVDQGEVPKKNKDLNISNLKNDQVEIETNKPSLLSQETTQSSQTEEKKEPEPIDVLEFTDTDPTKIIAPEIKTDIINNNIEFMRARQVFHPLYFKFIFDVLRVAPVPPFKEYDDQEKKNIGFPVIELATKVCFQFVARTLDKQPIFNKFIPYLKWLFENYLLKIPDNAVIRGFGELLGHVFKTLKPFEERKLQIVQIVKKTIKIKNEEKEAEEIVSVTCSAQMMNTLILLIDEAPKYWRRFLHFFLLFRDFAQLGPFHRALLVHKKLIERLGDLFLGSSSPYARDTPNKQYVQMTTRTSFPKFYPVVQTLAMLICSCHSQATRTRLQQRKLLMENDGNELSKLPETSLSHINDDGEEDLLTMSPQDERLVRVPEFYSRLVYHAHSSKEILDALNDIVCHWSFEDEKYSSEVSRIILEGIDRSVADQVTTFLRIMERFISVKDSIQHIRLEQLHGRGASILYTINYYRYQSQTFSFVCIRYIVEIMQRNEVYRRFMLQKRSDWAWWDSWLENYIHMRSYGSSSIAVDTSYDSIFLESYFKMLIQNNIEPIRNTRDDSRHFQHSPRVYDHEYERFNRPSTNIPFSEPHTQSGRSDELAEDWDELNETSHVADPIPGYEGGLTSDGRRIPSQERTTGSGIHHGNPALADSDYGLSAQPPNGPRM</sequence>
<protein>
    <recommendedName>
        <fullName evidence="3">ubiquitinyl hydrolase 1</fullName>
        <ecNumber evidence="3">3.4.19.12</ecNumber>
    </recommendedName>
</protein>
<dbReference type="FunFam" id="3.90.70.10:FF:000022">
    <property type="entry name" value="Ubiquitin carboxyl-terminal hydrolase 24"/>
    <property type="match status" value="1"/>
</dbReference>
<evidence type="ECO:0000259" key="9">
    <source>
        <dbReference type="PROSITE" id="PS50222"/>
    </source>
</evidence>
<dbReference type="Gene3D" id="1.10.238.10">
    <property type="entry name" value="EF-hand"/>
    <property type="match status" value="1"/>
</dbReference>
<dbReference type="Pfam" id="PF12030">
    <property type="entry name" value="DUF3517"/>
    <property type="match status" value="1"/>
</dbReference>
<dbReference type="GO" id="GO:0004843">
    <property type="term" value="F:cysteine-type deubiquitinase activity"/>
    <property type="evidence" value="ECO:0007669"/>
    <property type="project" value="UniProtKB-EC"/>
</dbReference>
<dbReference type="InterPro" id="IPR056850">
    <property type="entry name" value="ARM_UBP34_24_USP9X_Y"/>
</dbReference>
<evidence type="ECO:0000256" key="6">
    <source>
        <dbReference type="ARBA" id="ARBA00022801"/>
    </source>
</evidence>
<dbReference type="InterPro" id="IPR018200">
    <property type="entry name" value="USP_CS"/>
</dbReference>
<comment type="similarity">
    <text evidence="2">Belongs to the peptidase C19 family.</text>
</comment>
<dbReference type="Gene3D" id="3.90.70.10">
    <property type="entry name" value="Cysteine proteinases"/>
    <property type="match status" value="1"/>
</dbReference>
<evidence type="ECO:0000256" key="1">
    <source>
        <dbReference type="ARBA" id="ARBA00000707"/>
    </source>
</evidence>
<feature type="domain" description="EF-hand" evidence="9">
    <location>
        <begin position="566"/>
        <end position="601"/>
    </location>
</feature>
<dbReference type="InterPro" id="IPR001394">
    <property type="entry name" value="Peptidase_C19_UCH"/>
</dbReference>
<dbReference type="GO" id="GO:0005634">
    <property type="term" value="C:nucleus"/>
    <property type="evidence" value="ECO:0007669"/>
    <property type="project" value="TreeGrafter"/>
</dbReference>
<dbReference type="PANTHER" id="PTHR24006:SF827">
    <property type="entry name" value="UBIQUITIN CARBOXYL-TERMINAL HYDROLASE 34"/>
    <property type="match status" value="1"/>
</dbReference>
<evidence type="ECO:0000256" key="2">
    <source>
        <dbReference type="ARBA" id="ARBA00009085"/>
    </source>
</evidence>
<dbReference type="GO" id="GO:0006508">
    <property type="term" value="P:proteolysis"/>
    <property type="evidence" value="ECO:0007669"/>
    <property type="project" value="UniProtKB-KW"/>
</dbReference>
<dbReference type="SUPFAM" id="SSF54001">
    <property type="entry name" value="Cysteine proteinases"/>
    <property type="match status" value="1"/>
</dbReference>
<feature type="region of interest" description="Disordered" evidence="8">
    <location>
        <begin position="957"/>
        <end position="1028"/>
    </location>
</feature>
<dbReference type="InterPro" id="IPR016024">
    <property type="entry name" value="ARM-type_fold"/>
</dbReference>
<evidence type="ECO:0000313" key="11">
    <source>
        <dbReference type="EMBL" id="ETO14021.1"/>
    </source>
</evidence>
<dbReference type="InterPro" id="IPR050164">
    <property type="entry name" value="Peptidase_C19"/>
</dbReference>
<dbReference type="OMA" id="ESAFNCF"/>
<dbReference type="PROSITE" id="PS00973">
    <property type="entry name" value="USP_2"/>
    <property type="match status" value="1"/>
</dbReference>
<dbReference type="PANTHER" id="PTHR24006">
    <property type="entry name" value="UBIQUITIN CARBOXYL-TERMINAL HYDROLASE"/>
    <property type="match status" value="1"/>
</dbReference>
<comment type="caution">
    <text evidence="11">The sequence shown here is derived from an EMBL/GenBank/DDBJ whole genome shotgun (WGS) entry which is preliminary data.</text>
</comment>
<comment type="catalytic activity">
    <reaction evidence="1">
        <text>Thiol-dependent hydrolysis of ester, thioester, amide, peptide and isopeptide bonds formed by the C-terminal Gly of ubiquitin (a 76-residue protein attached to proteins as an intracellular targeting signal).</text>
        <dbReference type="EC" id="3.4.19.12"/>
    </reaction>
</comment>
<dbReference type="SUPFAM" id="SSF48371">
    <property type="entry name" value="ARM repeat"/>
    <property type="match status" value="1"/>
</dbReference>
<evidence type="ECO:0000256" key="8">
    <source>
        <dbReference type="SAM" id="MobiDB-lite"/>
    </source>
</evidence>
<evidence type="ECO:0000256" key="7">
    <source>
        <dbReference type="ARBA" id="ARBA00022807"/>
    </source>
</evidence>
<evidence type="ECO:0000256" key="3">
    <source>
        <dbReference type="ARBA" id="ARBA00012759"/>
    </source>
</evidence>
<feature type="compositionally biased region" description="Polar residues" evidence="8">
    <location>
        <begin position="2295"/>
        <end position="2310"/>
    </location>
</feature>
<evidence type="ECO:0000256" key="4">
    <source>
        <dbReference type="ARBA" id="ARBA00022670"/>
    </source>
</evidence>
<dbReference type="GO" id="GO:0016579">
    <property type="term" value="P:protein deubiquitination"/>
    <property type="evidence" value="ECO:0007669"/>
    <property type="project" value="InterPro"/>
</dbReference>
<keyword evidence="7" id="KW-0788">Thiol protease</keyword>
<dbReference type="InterPro" id="IPR011992">
    <property type="entry name" value="EF-hand-dom_pair"/>
</dbReference>
<feature type="compositionally biased region" description="Basic and acidic residues" evidence="8">
    <location>
        <begin position="1703"/>
        <end position="1733"/>
    </location>
</feature>
<dbReference type="InterPro" id="IPR021905">
    <property type="entry name" value="DUF3517"/>
</dbReference>
<reference evidence="11 12" key="1">
    <citation type="journal article" date="2013" name="Curr. Biol.">
        <title>The Genome of the Foraminiferan Reticulomyxa filosa.</title>
        <authorList>
            <person name="Glockner G."/>
            <person name="Hulsmann N."/>
            <person name="Schleicher M."/>
            <person name="Noegel A.A."/>
            <person name="Eichinger L."/>
            <person name="Gallinger C."/>
            <person name="Pawlowski J."/>
            <person name="Sierra R."/>
            <person name="Euteneuer U."/>
            <person name="Pillet L."/>
            <person name="Moustafa A."/>
            <person name="Platzer M."/>
            <person name="Groth M."/>
            <person name="Szafranski K."/>
            <person name="Schliwa M."/>
        </authorList>
    </citation>
    <scope>NUCLEOTIDE SEQUENCE [LARGE SCALE GENOMIC DNA]</scope>
</reference>
<keyword evidence="5" id="KW-0833">Ubl conjugation pathway</keyword>
<feature type="compositionally biased region" description="Basic and acidic residues" evidence="8">
    <location>
        <begin position="976"/>
        <end position="1026"/>
    </location>
</feature>
<evidence type="ECO:0000256" key="5">
    <source>
        <dbReference type="ARBA" id="ARBA00022786"/>
    </source>
</evidence>
<dbReference type="Pfam" id="PF25010">
    <property type="entry name" value="ARM_UBP24_USP9X-Y"/>
    <property type="match status" value="1"/>
</dbReference>
<dbReference type="SUPFAM" id="SSF47473">
    <property type="entry name" value="EF-hand"/>
    <property type="match status" value="1"/>
</dbReference>
<dbReference type="OrthoDB" id="2420415at2759"/>
<feature type="region of interest" description="Disordered" evidence="8">
    <location>
        <begin position="2295"/>
        <end position="2381"/>
    </location>
</feature>
<proteinExistence type="inferred from homology"/>
<dbReference type="EMBL" id="ASPP01020262">
    <property type="protein sequence ID" value="ETO14021.1"/>
    <property type="molecule type" value="Genomic_DNA"/>
</dbReference>
<dbReference type="InterPro" id="IPR038765">
    <property type="entry name" value="Papain-like_cys_pep_sf"/>
</dbReference>
<evidence type="ECO:0000259" key="10">
    <source>
        <dbReference type="PROSITE" id="PS50235"/>
    </source>
</evidence>
<dbReference type="InterPro" id="IPR002048">
    <property type="entry name" value="EF_hand_dom"/>
</dbReference>
<name>X6MK36_RETFI</name>
<dbReference type="GO" id="GO:0005829">
    <property type="term" value="C:cytosol"/>
    <property type="evidence" value="ECO:0007669"/>
    <property type="project" value="TreeGrafter"/>
</dbReference>
<dbReference type="InterPro" id="IPR028889">
    <property type="entry name" value="USP"/>
</dbReference>
<evidence type="ECO:0000313" key="12">
    <source>
        <dbReference type="Proteomes" id="UP000023152"/>
    </source>
</evidence>
<keyword evidence="4" id="KW-0645">Protease</keyword>
<feature type="domain" description="USP" evidence="10">
    <location>
        <begin position="1335"/>
        <end position="1686"/>
    </location>
</feature>
<dbReference type="PROSITE" id="PS00972">
    <property type="entry name" value="USP_1"/>
    <property type="match status" value="1"/>
</dbReference>
<feature type="compositionally biased region" description="Polar residues" evidence="8">
    <location>
        <begin position="957"/>
        <end position="972"/>
    </location>
</feature>